<feature type="domain" description="Histidine kinase" evidence="18">
    <location>
        <begin position="270"/>
        <end position="358"/>
    </location>
</feature>
<dbReference type="PRINTS" id="PR00344">
    <property type="entry name" value="BCTRLSENSOR"/>
</dbReference>
<evidence type="ECO:0000256" key="4">
    <source>
        <dbReference type="ARBA" id="ARBA00012438"/>
    </source>
</evidence>
<keyword evidence="8" id="KW-0808">Transferase</keyword>
<dbReference type="InterPro" id="IPR001789">
    <property type="entry name" value="Sig_transdc_resp-reg_receiver"/>
</dbReference>
<dbReference type="Gene3D" id="3.40.50.2300">
    <property type="match status" value="1"/>
</dbReference>
<keyword evidence="21" id="KW-1185">Reference proteome</keyword>
<dbReference type="PROSITE" id="PS50109">
    <property type="entry name" value="HIS_KIN"/>
    <property type="match status" value="1"/>
</dbReference>
<evidence type="ECO:0000256" key="12">
    <source>
        <dbReference type="ARBA" id="ARBA00023012"/>
    </source>
</evidence>
<reference evidence="20 21" key="1">
    <citation type="submission" date="2023-09" db="EMBL/GenBank/DDBJ databases">
        <authorList>
            <person name="Rey-Velasco X."/>
        </authorList>
    </citation>
    <scope>NUCLEOTIDE SEQUENCE [LARGE SCALE GENOMIC DNA]</scope>
    <source>
        <strain evidence="20 21">F394</strain>
    </source>
</reference>
<dbReference type="SMART" id="SM00387">
    <property type="entry name" value="HATPase_c"/>
    <property type="match status" value="1"/>
</dbReference>
<evidence type="ECO:0000256" key="2">
    <source>
        <dbReference type="ARBA" id="ARBA00001966"/>
    </source>
</evidence>
<dbReference type="InterPro" id="IPR036890">
    <property type="entry name" value="HATPase_C_sf"/>
</dbReference>
<keyword evidence="12" id="KW-0902">Two-component regulatory system</keyword>
<feature type="coiled-coil region" evidence="17">
    <location>
        <begin position="127"/>
        <end position="164"/>
    </location>
</feature>
<evidence type="ECO:0000256" key="6">
    <source>
        <dbReference type="ARBA" id="ARBA00022485"/>
    </source>
</evidence>
<dbReference type="EC" id="2.7.13.3" evidence="4"/>
<proteinExistence type="predicted"/>
<keyword evidence="17" id="KW-0175">Coiled coil</keyword>
<comment type="catalytic activity">
    <reaction evidence="1">
        <text>ATP + protein L-histidine = ADP + protein N-phospho-L-histidine.</text>
        <dbReference type="EC" id="2.7.13.3"/>
    </reaction>
</comment>
<evidence type="ECO:0000256" key="11">
    <source>
        <dbReference type="ARBA" id="ARBA00023004"/>
    </source>
</evidence>
<evidence type="ECO:0000259" key="19">
    <source>
        <dbReference type="PROSITE" id="PS50110"/>
    </source>
</evidence>
<feature type="modified residue" description="4-aspartylphosphate" evidence="16">
    <location>
        <position position="54"/>
    </location>
</feature>
<evidence type="ECO:0000256" key="15">
    <source>
        <dbReference type="ARBA" id="ARBA00030800"/>
    </source>
</evidence>
<comment type="subcellular location">
    <subcellularLocation>
        <location evidence="3">Cytoplasm</location>
    </subcellularLocation>
</comment>
<dbReference type="InterPro" id="IPR011006">
    <property type="entry name" value="CheY-like_superfamily"/>
</dbReference>
<dbReference type="PROSITE" id="PS50110">
    <property type="entry name" value="RESPONSE_REGULATORY"/>
    <property type="match status" value="1"/>
</dbReference>
<keyword evidence="13" id="KW-0411">Iron-sulfur</keyword>
<keyword evidence="16" id="KW-0597">Phosphoprotein</keyword>
<sequence>MTDPVDVLLIDDDEVDRARVRRLLDGAYAVREASTAAEGRALAEATPPDLVLLDVRLPDADGPTLLPWFVERGLPVVMLTGVEDAEVVVEAMQGGAADYLVKGRMDAGTLGKATRAAVETAALRREVAAQQARLAEQAAALEVANREARELAAALTLAEQAERRRISSLLHDHVQQLLFGAQFSVQALRRLATDDRAEADLDRAHDALAQSIEATRTLTLDLTPPVLDDEDYSVALRWLGDHVERQHGLAVDVVAEGSAVVRRREVRVLLTELVRELLFNVVKHAGTDRARVRLDGRDGTIAVSVEDGGAGFDPALLDGAGFGLYSVRGRLELLGGRLDLESVPGRGTRATIEIAQDPDA</sequence>
<dbReference type="SMART" id="SM00448">
    <property type="entry name" value="REC"/>
    <property type="match status" value="1"/>
</dbReference>
<dbReference type="Pfam" id="PF00072">
    <property type="entry name" value="Response_reg"/>
    <property type="match status" value="1"/>
</dbReference>
<evidence type="ECO:0000256" key="1">
    <source>
        <dbReference type="ARBA" id="ARBA00000085"/>
    </source>
</evidence>
<dbReference type="Pfam" id="PF07730">
    <property type="entry name" value="HisKA_3"/>
    <property type="match status" value="1"/>
</dbReference>
<dbReference type="InterPro" id="IPR050482">
    <property type="entry name" value="Sensor_HK_TwoCompSys"/>
</dbReference>
<dbReference type="CDD" id="cd00156">
    <property type="entry name" value="REC"/>
    <property type="match status" value="1"/>
</dbReference>
<evidence type="ECO:0000256" key="17">
    <source>
        <dbReference type="SAM" id="Coils"/>
    </source>
</evidence>
<dbReference type="Proteomes" id="UP001267426">
    <property type="component" value="Unassembled WGS sequence"/>
</dbReference>
<dbReference type="PANTHER" id="PTHR24421">
    <property type="entry name" value="NITRATE/NITRITE SENSOR PROTEIN NARX-RELATED"/>
    <property type="match status" value="1"/>
</dbReference>
<keyword evidence="9" id="KW-0479">Metal-binding</keyword>
<evidence type="ECO:0000256" key="14">
    <source>
        <dbReference type="ARBA" id="ARBA00024827"/>
    </source>
</evidence>
<dbReference type="SUPFAM" id="SSF55874">
    <property type="entry name" value="ATPase domain of HSP90 chaperone/DNA topoisomerase II/histidine kinase"/>
    <property type="match status" value="1"/>
</dbReference>
<keyword evidence="10" id="KW-0418">Kinase</keyword>
<comment type="cofactor">
    <cofactor evidence="2">
        <name>[4Fe-4S] cluster</name>
        <dbReference type="ChEBI" id="CHEBI:49883"/>
    </cofactor>
</comment>
<organism evidence="20 21">
    <name type="scientific">Rubrivirga litoralis</name>
    <dbReference type="NCBI Taxonomy" id="3075598"/>
    <lineage>
        <taxon>Bacteria</taxon>
        <taxon>Pseudomonadati</taxon>
        <taxon>Rhodothermota</taxon>
        <taxon>Rhodothermia</taxon>
        <taxon>Rhodothermales</taxon>
        <taxon>Rubricoccaceae</taxon>
        <taxon>Rubrivirga</taxon>
    </lineage>
</organism>
<dbReference type="InterPro" id="IPR003594">
    <property type="entry name" value="HATPase_dom"/>
</dbReference>
<keyword evidence="7" id="KW-0963">Cytoplasm</keyword>
<keyword evidence="6" id="KW-0004">4Fe-4S</keyword>
<evidence type="ECO:0000256" key="5">
    <source>
        <dbReference type="ARBA" id="ARBA00017322"/>
    </source>
</evidence>
<evidence type="ECO:0000256" key="10">
    <source>
        <dbReference type="ARBA" id="ARBA00022777"/>
    </source>
</evidence>
<comment type="function">
    <text evidence="14">Member of the two-component regulatory system NreB/NreC involved in the control of dissimilatory nitrate/nitrite reduction in response to oxygen. NreB functions as a direct oxygen sensor histidine kinase which is autophosphorylated, in the absence of oxygen, probably at the conserved histidine residue, and transfers its phosphate group probably to a conserved aspartate residue of NreC. NreB/NreC activates the expression of the nitrate (narGHJI) and nitrite (nir) reductase operons, as well as the putative nitrate transporter gene narT.</text>
</comment>
<dbReference type="EMBL" id="JAVRHT010000008">
    <property type="protein sequence ID" value="MDT0631086.1"/>
    <property type="molecule type" value="Genomic_DNA"/>
</dbReference>
<evidence type="ECO:0000256" key="9">
    <source>
        <dbReference type="ARBA" id="ARBA00022723"/>
    </source>
</evidence>
<dbReference type="RefSeq" id="WP_311662427.1">
    <property type="nucleotide sequence ID" value="NZ_JAVRHT010000008.1"/>
</dbReference>
<dbReference type="InterPro" id="IPR004358">
    <property type="entry name" value="Sig_transdc_His_kin-like_C"/>
</dbReference>
<evidence type="ECO:0000259" key="18">
    <source>
        <dbReference type="PROSITE" id="PS50109"/>
    </source>
</evidence>
<name>A0ABU3BPE8_9BACT</name>
<protein>
    <recommendedName>
        <fullName evidence="5">Oxygen sensor histidine kinase NreB</fullName>
        <ecNumber evidence="4">2.7.13.3</ecNumber>
    </recommendedName>
    <alternativeName>
        <fullName evidence="15">Nitrogen regulation protein B</fullName>
    </alternativeName>
</protein>
<dbReference type="SUPFAM" id="SSF52172">
    <property type="entry name" value="CheY-like"/>
    <property type="match status" value="1"/>
</dbReference>
<dbReference type="InterPro" id="IPR011712">
    <property type="entry name" value="Sig_transdc_His_kin_sub3_dim/P"/>
</dbReference>
<evidence type="ECO:0000313" key="21">
    <source>
        <dbReference type="Proteomes" id="UP001267426"/>
    </source>
</evidence>
<dbReference type="CDD" id="cd16917">
    <property type="entry name" value="HATPase_UhpB-NarQ-NarX-like"/>
    <property type="match status" value="1"/>
</dbReference>
<comment type="caution">
    <text evidence="20">The sequence shown here is derived from an EMBL/GenBank/DDBJ whole genome shotgun (WGS) entry which is preliminary data.</text>
</comment>
<evidence type="ECO:0000256" key="7">
    <source>
        <dbReference type="ARBA" id="ARBA00022490"/>
    </source>
</evidence>
<feature type="domain" description="Response regulatory" evidence="19">
    <location>
        <begin position="6"/>
        <end position="117"/>
    </location>
</feature>
<dbReference type="InterPro" id="IPR005467">
    <property type="entry name" value="His_kinase_dom"/>
</dbReference>
<dbReference type="Gene3D" id="3.30.565.10">
    <property type="entry name" value="Histidine kinase-like ATPase, C-terminal domain"/>
    <property type="match status" value="1"/>
</dbReference>
<dbReference type="Gene3D" id="1.20.5.1930">
    <property type="match status" value="1"/>
</dbReference>
<dbReference type="PANTHER" id="PTHR24421:SF58">
    <property type="entry name" value="SIGNAL TRANSDUCTION HISTIDINE-PROTEIN KINASE_PHOSPHATASE UHPB"/>
    <property type="match status" value="1"/>
</dbReference>
<evidence type="ECO:0000256" key="13">
    <source>
        <dbReference type="ARBA" id="ARBA00023014"/>
    </source>
</evidence>
<dbReference type="Pfam" id="PF02518">
    <property type="entry name" value="HATPase_c"/>
    <property type="match status" value="1"/>
</dbReference>
<evidence type="ECO:0000256" key="16">
    <source>
        <dbReference type="PROSITE-ProRule" id="PRU00169"/>
    </source>
</evidence>
<evidence type="ECO:0000256" key="3">
    <source>
        <dbReference type="ARBA" id="ARBA00004496"/>
    </source>
</evidence>
<evidence type="ECO:0000313" key="20">
    <source>
        <dbReference type="EMBL" id="MDT0631086.1"/>
    </source>
</evidence>
<evidence type="ECO:0000256" key="8">
    <source>
        <dbReference type="ARBA" id="ARBA00022679"/>
    </source>
</evidence>
<accession>A0ABU3BPE8</accession>
<gene>
    <name evidence="20" type="ORF">RM540_04925</name>
</gene>
<keyword evidence="11" id="KW-0408">Iron</keyword>